<reference evidence="1" key="1">
    <citation type="submission" date="2023-06" db="EMBL/GenBank/DDBJ databases">
        <authorList>
            <person name="Kurt Z."/>
        </authorList>
    </citation>
    <scope>NUCLEOTIDE SEQUENCE</scope>
</reference>
<sequence>MEGLHSNQLFSPPKEYLYICETYDSYQLGCVLFHVLTNQYLYDKENITCQNFITQHSNKLGPHLALLLASILDKDQLYRINFSEILSSPITNQKLFQPQTMLLQQKLLYNSQISRMFKINADEQGIILRSKSALLQQNSELQRLQDDNNRIFTINSAPIIHQTQNQNQFDIISLQNSNYQNYSSRSVQLVKIDYYQRQNKIYQELQLKNETKPTPCKNMSQKFSTRFGSSQIENYSDSFETQADGESPPMQKIRIQIDMSNRVSLGGYEQVESTLISVNNSAVNLLDNRIVKDQ</sequence>
<comment type="caution">
    <text evidence="1">The sequence shown here is derived from an EMBL/GenBank/DDBJ whole genome shotgun (WGS) entry which is preliminary data.</text>
</comment>
<protein>
    <submittedName>
        <fullName evidence="1">CAMK CAMKL</fullName>
    </submittedName>
    <submittedName>
        <fullName evidence="2">Kinase</fullName>
    </submittedName>
</protein>
<accession>A0AA86QSU4</accession>
<dbReference type="GO" id="GO:0016301">
    <property type="term" value="F:kinase activity"/>
    <property type="evidence" value="ECO:0007669"/>
    <property type="project" value="UniProtKB-KW"/>
</dbReference>
<gene>
    <name evidence="2" type="ORF">HINF_LOCUS21172</name>
    <name evidence="1" type="ORF">HINF_LOCUS51043</name>
</gene>
<proteinExistence type="predicted"/>
<dbReference type="Gene3D" id="1.10.510.10">
    <property type="entry name" value="Transferase(Phosphotransferase) domain 1"/>
    <property type="match status" value="1"/>
</dbReference>
<dbReference type="Proteomes" id="UP001642409">
    <property type="component" value="Unassembled WGS sequence"/>
</dbReference>
<keyword evidence="3" id="KW-1185">Reference proteome</keyword>
<dbReference type="AlphaFoldDB" id="A0AA86QSU4"/>
<evidence type="ECO:0000313" key="3">
    <source>
        <dbReference type="Proteomes" id="UP001642409"/>
    </source>
</evidence>
<dbReference type="EMBL" id="CAXDID020000057">
    <property type="protein sequence ID" value="CAL6008541.1"/>
    <property type="molecule type" value="Genomic_DNA"/>
</dbReference>
<evidence type="ECO:0000313" key="2">
    <source>
        <dbReference type="EMBL" id="CAL6008541.1"/>
    </source>
</evidence>
<dbReference type="EMBL" id="CATOUU010000967">
    <property type="protein sequence ID" value="CAI9963398.1"/>
    <property type="molecule type" value="Genomic_DNA"/>
</dbReference>
<reference evidence="2 3" key="2">
    <citation type="submission" date="2024-07" db="EMBL/GenBank/DDBJ databases">
        <authorList>
            <person name="Akdeniz Z."/>
        </authorList>
    </citation>
    <scope>NUCLEOTIDE SEQUENCE [LARGE SCALE GENOMIC DNA]</scope>
</reference>
<dbReference type="SUPFAM" id="SSF56112">
    <property type="entry name" value="Protein kinase-like (PK-like)"/>
    <property type="match status" value="1"/>
</dbReference>
<organism evidence="1">
    <name type="scientific">Hexamita inflata</name>
    <dbReference type="NCBI Taxonomy" id="28002"/>
    <lineage>
        <taxon>Eukaryota</taxon>
        <taxon>Metamonada</taxon>
        <taxon>Diplomonadida</taxon>
        <taxon>Hexamitidae</taxon>
        <taxon>Hexamitinae</taxon>
        <taxon>Hexamita</taxon>
    </lineage>
</organism>
<name>A0AA86QSU4_9EUKA</name>
<keyword evidence="2" id="KW-0808">Transferase</keyword>
<dbReference type="InterPro" id="IPR011009">
    <property type="entry name" value="Kinase-like_dom_sf"/>
</dbReference>
<keyword evidence="2" id="KW-0418">Kinase</keyword>
<evidence type="ECO:0000313" key="1">
    <source>
        <dbReference type="EMBL" id="CAI9963398.1"/>
    </source>
</evidence>